<dbReference type="KEGG" id="bthu:YBT1518_32512"/>
<evidence type="ECO:0000313" key="2">
    <source>
        <dbReference type="Proteomes" id="UP000018566"/>
    </source>
</evidence>
<organism evidence="1 2">
    <name type="scientific">Bacillus thuringiensis YBT-1518</name>
    <dbReference type="NCBI Taxonomy" id="529122"/>
    <lineage>
        <taxon>Bacteria</taxon>
        <taxon>Bacillati</taxon>
        <taxon>Bacillota</taxon>
        <taxon>Bacilli</taxon>
        <taxon>Bacillales</taxon>
        <taxon>Bacillaceae</taxon>
        <taxon>Bacillus</taxon>
        <taxon>Bacillus cereus group</taxon>
    </lineage>
</organism>
<name>A0A9W3KIU8_BACTU</name>
<dbReference type="RefSeq" id="WP_023523828.1">
    <property type="nucleotide sequence ID" value="NC_022877.1"/>
</dbReference>
<keyword evidence="1" id="KW-0614">Plasmid</keyword>
<accession>A0A9W3KIU8</accession>
<gene>
    <name evidence="1" type="ORF">YBT1518_32512</name>
</gene>
<dbReference type="Proteomes" id="UP000018566">
    <property type="component" value="Plasmid pBMB0232"/>
</dbReference>
<dbReference type="AlphaFoldDB" id="A0A9W3KIU8"/>
<evidence type="ECO:0000313" key="1">
    <source>
        <dbReference type="EMBL" id="AHA75536.1"/>
    </source>
</evidence>
<sequence length="134" mass="15449">MSHISFQPIISQPNKNTLHDKEVKIKGTNDFGRNNTSGKKKSIEPIIMNEKTPIVEKIDFRLIPTKTAKISPAVLLKLNTLKPFIKEQESMEKTSINNIIDMLIESYIHTKLSPRQSEGYKGMYAHLYEMLYKK</sequence>
<dbReference type="EMBL" id="CP005939">
    <property type="protein sequence ID" value="AHA75536.1"/>
    <property type="molecule type" value="Genomic_DNA"/>
</dbReference>
<reference evidence="1 2" key="1">
    <citation type="submission" date="2013-05" db="EMBL/GenBank/DDBJ databases">
        <title>Complete genome sequence of Bacillus thuringiensis YBT-1518, a typical strain with high toxicity to nematode.</title>
        <authorList>
            <person name="Wang P."/>
            <person name="Zhang C."/>
            <person name="Guo M."/>
            <person name="Guo S."/>
            <person name="Zhu Y."/>
            <person name="Zheng J."/>
            <person name="Zhu L."/>
            <person name="Ruan L."/>
            <person name="Peng D."/>
            <person name="Sun M."/>
        </authorList>
    </citation>
    <scope>NUCLEOTIDE SEQUENCE [LARGE SCALE GENOMIC DNA]</scope>
    <source>
        <strain evidence="1 2">YBT-1518</strain>
        <plasmid evidence="1 2">pBMB0232</plasmid>
    </source>
</reference>
<protein>
    <submittedName>
        <fullName evidence="1">Uncharacterized protein</fullName>
    </submittedName>
</protein>
<geneLocation type="plasmid" evidence="1 2">
    <name>pBMB0232</name>
</geneLocation>
<proteinExistence type="predicted"/>